<reference evidence="2" key="1">
    <citation type="submission" date="2022-02" db="EMBL/GenBank/DDBJ databases">
        <title>Acinetobacter A3.8 sp. nov., isolated from Sediment (Zhairuo Island).</title>
        <authorList>
            <person name="Zheng K."/>
        </authorList>
    </citation>
    <scope>NUCLEOTIDE SEQUENCE</scope>
    <source>
        <strain evidence="2">A3.8</strain>
    </source>
</reference>
<dbReference type="Gene3D" id="3.10.350.10">
    <property type="entry name" value="LysM domain"/>
    <property type="match status" value="1"/>
</dbReference>
<name>A0A9X2B641_9GAMM</name>
<dbReference type="EMBL" id="JAKUML010000003">
    <property type="protein sequence ID" value="MCJ8145732.1"/>
    <property type="molecule type" value="Genomic_DNA"/>
</dbReference>
<proteinExistence type="predicted"/>
<dbReference type="SMART" id="SM00257">
    <property type="entry name" value="LysM"/>
    <property type="match status" value="1"/>
</dbReference>
<evidence type="ECO:0000313" key="3">
    <source>
        <dbReference type="Proteomes" id="UP001139701"/>
    </source>
</evidence>
<protein>
    <submittedName>
        <fullName evidence="2">LysM peptidoglycan-binding domain-containing protein</fullName>
    </submittedName>
</protein>
<feature type="domain" description="LysM" evidence="1">
    <location>
        <begin position="52"/>
        <end position="100"/>
    </location>
</feature>
<dbReference type="PANTHER" id="PTHR34700">
    <property type="entry name" value="POTASSIUM BINDING PROTEIN KBP"/>
    <property type="match status" value="1"/>
</dbReference>
<comment type="caution">
    <text evidence="2">The sequence shown here is derived from an EMBL/GenBank/DDBJ whole genome shotgun (WGS) entry which is preliminary data.</text>
</comment>
<evidence type="ECO:0000259" key="1">
    <source>
        <dbReference type="PROSITE" id="PS51782"/>
    </source>
</evidence>
<accession>A0A9X2B641</accession>
<dbReference type="Proteomes" id="UP001139701">
    <property type="component" value="Unassembled WGS sequence"/>
</dbReference>
<dbReference type="PROSITE" id="PS51782">
    <property type="entry name" value="LYSM"/>
    <property type="match status" value="1"/>
</dbReference>
<dbReference type="RefSeq" id="WP_241570439.1">
    <property type="nucleotide sequence ID" value="NZ_JAKUML010000003.1"/>
</dbReference>
<gene>
    <name evidence="2" type="ORF">MKI79_02205</name>
</gene>
<dbReference type="Pfam" id="PF01476">
    <property type="entry name" value="LysM"/>
    <property type="match status" value="1"/>
</dbReference>
<dbReference type="InterPro" id="IPR052196">
    <property type="entry name" value="Bact_Kbp"/>
</dbReference>
<organism evidence="2 3">
    <name type="scientific">Acinetobacter sedimenti</name>
    <dbReference type="NCBI Taxonomy" id="2919922"/>
    <lineage>
        <taxon>Bacteria</taxon>
        <taxon>Pseudomonadati</taxon>
        <taxon>Pseudomonadota</taxon>
        <taxon>Gammaproteobacteria</taxon>
        <taxon>Moraxellales</taxon>
        <taxon>Moraxellaceae</taxon>
        <taxon>Acinetobacter</taxon>
    </lineage>
</organism>
<sequence>MTKVLHNQTSMTTALKRGVLAVAMSVGLGLGVAVEAQAKNPTPPSLRGDAPNVYIVKKGDTLWDISGRFLTKPWRWPEIWASNKHVRNPHLIYPGDRLLLCTLDGRTLIGRDEGDGCEGIFRRAGATTLAPQIRVESLNNAIPVIPLDEIRHWLERNIVIAPETLENIPYVVGMTERRVIAAEGDRIYVRGNGVQIGQPYAIYRQGDPYKLKDENGKEYIAALELTQVATGLVTQVDKDISTFEINKTYKAEVRKGDLLMPIYDPMLPTLFYPVPVDTVAEGGQVVRVLGSIGTAGKHSVVALNRGQQAGVTVGQVFALDQLGETTVDPKTKENLQLPNQRIGHALVFRTFDQISYAYILDSSLPVKTGALLAVPMSEE</sequence>
<evidence type="ECO:0000313" key="2">
    <source>
        <dbReference type="EMBL" id="MCJ8145732.1"/>
    </source>
</evidence>
<keyword evidence="3" id="KW-1185">Reference proteome</keyword>
<dbReference type="InterPro" id="IPR018392">
    <property type="entry name" value="LysM"/>
</dbReference>
<dbReference type="PANTHER" id="PTHR34700:SF4">
    <property type="entry name" value="PHAGE-LIKE ELEMENT PBSX PROTEIN XKDP"/>
    <property type="match status" value="1"/>
</dbReference>
<dbReference type="CDD" id="cd00118">
    <property type="entry name" value="LysM"/>
    <property type="match status" value="1"/>
</dbReference>
<dbReference type="SUPFAM" id="SSF54106">
    <property type="entry name" value="LysM domain"/>
    <property type="match status" value="1"/>
</dbReference>
<dbReference type="AlphaFoldDB" id="A0A9X2B641"/>
<dbReference type="InterPro" id="IPR036779">
    <property type="entry name" value="LysM_dom_sf"/>
</dbReference>